<comment type="cofactor">
    <cofactor evidence="1">
        <name>Mg(2+)</name>
        <dbReference type="ChEBI" id="CHEBI:18420"/>
    </cofactor>
</comment>
<evidence type="ECO:0000256" key="1">
    <source>
        <dbReference type="ARBA" id="ARBA00001946"/>
    </source>
</evidence>
<proteinExistence type="inferred from homology"/>
<dbReference type="Proteomes" id="UP000886824">
    <property type="component" value="Unassembled WGS sequence"/>
</dbReference>
<dbReference type="Pfam" id="PF00438">
    <property type="entry name" value="S-AdoMet_synt_N"/>
    <property type="match status" value="1"/>
</dbReference>
<evidence type="ECO:0000259" key="15">
    <source>
        <dbReference type="Pfam" id="PF00438"/>
    </source>
</evidence>
<comment type="pathway">
    <text evidence="3">Amino-acid biosynthesis; S-adenosyl-L-methionine biosynthesis; S-adenosyl-L-methionine from L-methionine: step 1/1.</text>
</comment>
<dbReference type="NCBIfam" id="TIGR01034">
    <property type="entry name" value="metK"/>
    <property type="match status" value="1"/>
</dbReference>
<evidence type="ECO:0000256" key="3">
    <source>
        <dbReference type="ARBA" id="ARBA00005224"/>
    </source>
</evidence>
<evidence type="ECO:0000256" key="13">
    <source>
        <dbReference type="NCBIfam" id="TIGR01034"/>
    </source>
</evidence>
<dbReference type="InterPro" id="IPR022636">
    <property type="entry name" value="S-AdoMet_synthetase_sfam"/>
</dbReference>
<dbReference type="GO" id="GO:0006556">
    <property type="term" value="P:S-adenosylmethionine biosynthetic process"/>
    <property type="evidence" value="ECO:0007669"/>
    <property type="project" value="UniProtKB-UniRule"/>
</dbReference>
<dbReference type="AlphaFoldDB" id="A0A9D1Z2D2"/>
<evidence type="ECO:0000256" key="8">
    <source>
        <dbReference type="ARBA" id="ARBA00022723"/>
    </source>
</evidence>
<reference evidence="18" key="1">
    <citation type="journal article" date="2021" name="PeerJ">
        <title>Extensive microbial diversity within the chicken gut microbiome revealed by metagenomics and culture.</title>
        <authorList>
            <person name="Gilroy R."/>
            <person name="Ravi A."/>
            <person name="Getino M."/>
            <person name="Pursley I."/>
            <person name="Horton D.L."/>
            <person name="Alikhan N.F."/>
            <person name="Baker D."/>
            <person name="Gharbi K."/>
            <person name="Hall N."/>
            <person name="Watson M."/>
            <person name="Adriaenssens E.M."/>
            <person name="Foster-Nyarko E."/>
            <person name="Jarju S."/>
            <person name="Secka A."/>
            <person name="Antonio M."/>
            <person name="Oren A."/>
            <person name="Chaudhuri R.R."/>
            <person name="La Ragione R."/>
            <person name="Hildebrand F."/>
            <person name="Pallen M.J."/>
        </authorList>
    </citation>
    <scope>NUCLEOTIDE SEQUENCE</scope>
    <source>
        <strain evidence="18">CHK33-7979</strain>
    </source>
</reference>
<accession>A0A9D1Z2D2</accession>
<reference evidence="18" key="2">
    <citation type="submission" date="2021-04" db="EMBL/GenBank/DDBJ databases">
        <authorList>
            <person name="Gilroy R."/>
        </authorList>
    </citation>
    <scope>NUCLEOTIDE SEQUENCE</scope>
    <source>
        <strain evidence="18">CHK33-7979</strain>
    </source>
</reference>
<evidence type="ECO:0000256" key="7">
    <source>
        <dbReference type="ARBA" id="ARBA00022679"/>
    </source>
</evidence>
<sequence length="383" mass="41138">MRDKYILTAESVTEGHPDKLCDTIADTVLDACLTHDPGARVACEVMATAGKLLVAGEITAQELPDIPAIVCQTVREAGYPGLDYEVEVITHDQSPDIAGAVDQERQTGAGDQGILYGYACSETEELLPLPVVLAHRLTRLLTYARMDGRIQGLGPDGKAQVSVEYVFGLPSRIASVVVSCQHDAGKDVEELRQEIREQVIQPALRALPPDEETEILINPSGRFVQGGFEADTGLTGRKLMVDTYGGLAPHGGGALSGKDGSKVDRSGAYMARYIAKNIVAAGLAEVCTVSLAYAIGKAEPVAVDIDTHGSGEYGDDVLEQAVRQVFDLTPAGMIRTLGLDKPIFARYSNYGHFTHQDAPWERCDRADLLWNVCRAKEAGVSSR</sequence>
<dbReference type="FunFam" id="3.30.300.10:FF:000003">
    <property type="entry name" value="S-adenosylmethionine synthase"/>
    <property type="match status" value="1"/>
</dbReference>
<evidence type="ECO:0000256" key="10">
    <source>
        <dbReference type="ARBA" id="ARBA00022840"/>
    </source>
</evidence>
<evidence type="ECO:0000256" key="11">
    <source>
        <dbReference type="ARBA" id="ARBA00022842"/>
    </source>
</evidence>
<evidence type="ECO:0000256" key="9">
    <source>
        <dbReference type="ARBA" id="ARBA00022741"/>
    </source>
</evidence>
<dbReference type="InterPro" id="IPR022631">
    <property type="entry name" value="ADOMET_SYNTHASE_CS"/>
</dbReference>
<dbReference type="Pfam" id="PF02773">
    <property type="entry name" value="S-AdoMet_synt_C"/>
    <property type="match status" value="1"/>
</dbReference>
<dbReference type="SUPFAM" id="SSF55973">
    <property type="entry name" value="S-adenosylmethionine synthetase"/>
    <property type="match status" value="3"/>
</dbReference>
<feature type="domain" description="S-adenosylmethionine synthetase N-terminal" evidence="15">
    <location>
        <begin position="4"/>
        <end position="86"/>
    </location>
</feature>
<dbReference type="EC" id="2.5.1.6" evidence="5 13"/>
<dbReference type="PANTHER" id="PTHR11964">
    <property type="entry name" value="S-ADENOSYLMETHIONINE SYNTHETASE"/>
    <property type="match status" value="1"/>
</dbReference>
<keyword evidence="12" id="KW-0630">Potassium</keyword>
<dbReference type="GO" id="GO:0005524">
    <property type="term" value="F:ATP binding"/>
    <property type="evidence" value="ECO:0007669"/>
    <property type="project" value="UniProtKB-KW"/>
</dbReference>
<keyword evidence="6" id="KW-0554">One-carbon metabolism</keyword>
<feature type="domain" description="S-adenosylmethionine synthetase central" evidence="16">
    <location>
        <begin position="107"/>
        <end position="223"/>
    </location>
</feature>
<evidence type="ECO:0000256" key="2">
    <source>
        <dbReference type="ARBA" id="ARBA00001958"/>
    </source>
</evidence>
<evidence type="ECO:0000256" key="6">
    <source>
        <dbReference type="ARBA" id="ARBA00022563"/>
    </source>
</evidence>
<keyword evidence="9" id="KW-0547">Nucleotide-binding</keyword>
<gene>
    <name evidence="18" type="primary">metK</name>
    <name evidence="18" type="ORF">H9826_01560</name>
</gene>
<dbReference type="Gene3D" id="3.30.300.10">
    <property type="match status" value="3"/>
</dbReference>
<protein>
    <recommendedName>
        <fullName evidence="5 13">Methionine adenosyltransferase</fullName>
        <ecNumber evidence="5 13">2.5.1.6</ecNumber>
    </recommendedName>
</protein>
<evidence type="ECO:0000256" key="14">
    <source>
        <dbReference type="RuleBase" id="RU004462"/>
    </source>
</evidence>
<dbReference type="GO" id="GO:0004478">
    <property type="term" value="F:methionine adenosyltransferase activity"/>
    <property type="evidence" value="ECO:0007669"/>
    <property type="project" value="UniProtKB-UniRule"/>
</dbReference>
<dbReference type="InterPro" id="IPR022629">
    <property type="entry name" value="S-AdoMet_synt_central"/>
</dbReference>
<dbReference type="Pfam" id="PF02772">
    <property type="entry name" value="S-AdoMet_synt_M"/>
    <property type="match status" value="1"/>
</dbReference>
<dbReference type="InterPro" id="IPR002133">
    <property type="entry name" value="S-AdoMet_synthetase"/>
</dbReference>
<comment type="similarity">
    <text evidence="4 14">Belongs to the AdoMet synthase family.</text>
</comment>
<evidence type="ECO:0000256" key="4">
    <source>
        <dbReference type="ARBA" id="ARBA00009685"/>
    </source>
</evidence>
<evidence type="ECO:0000313" key="19">
    <source>
        <dbReference type="Proteomes" id="UP000886824"/>
    </source>
</evidence>
<evidence type="ECO:0000259" key="17">
    <source>
        <dbReference type="Pfam" id="PF02773"/>
    </source>
</evidence>
<dbReference type="EMBL" id="DXCX01000017">
    <property type="protein sequence ID" value="HIY72648.1"/>
    <property type="molecule type" value="Genomic_DNA"/>
</dbReference>
<dbReference type="InterPro" id="IPR022630">
    <property type="entry name" value="S-AdoMet_synt_C"/>
</dbReference>
<comment type="cofactor">
    <cofactor evidence="2">
        <name>K(+)</name>
        <dbReference type="ChEBI" id="CHEBI:29103"/>
    </cofactor>
</comment>
<keyword evidence="8" id="KW-0479">Metal-binding</keyword>
<dbReference type="InterPro" id="IPR022628">
    <property type="entry name" value="S-AdoMet_synt_N"/>
</dbReference>
<organism evidence="18 19">
    <name type="scientific">Candidatus Intestinimonas merdavium</name>
    <dbReference type="NCBI Taxonomy" id="2838622"/>
    <lineage>
        <taxon>Bacteria</taxon>
        <taxon>Bacillati</taxon>
        <taxon>Bacillota</taxon>
        <taxon>Clostridia</taxon>
        <taxon>Eubacteriales</taxon>
        <taxon>Intestinimonas</taxon>
    </lineage>
</organism>
<evidence type="ECO:0000313" key="18">
    <source>
        <dbReference type="EMBL" id="HIY72648.1"/>
    </source>
</evidence>
<evidence type="ECO:0000256" key="5">
    <source>
        <dbReference type="ARBA" id="ARBA00012828"/>
    </source>
</evidence>
<evidence type="ECO:0000259" key="16">
    <source>
        <dbReference type="Pfam" id="PF02772"/>
    </source>
</evidence>
<feature type="domain" description="S-adenosylmethionine synthetase C-terminal" evidence="17">
    <location>
        <begin position="226"/>
        <end position="362"/>
    </location>
</feature>
<name>A0A9D1Z2D2_9FIRM</name>
<keyword evidence="11" id="KW-0460">Magnesium</keyword>
<dbReference type="CDD" id="cd18079">
    <property type="entry name" value="S-AdoMet_synt"/>
    <property type="match status" value="1"/>
</dbReference>
<keyword evidence="10" id="KW-0067">ATP-binding</keyword>
<dbReference type="GO" id="GO:0006730">
    <property type="term" value="P:one-carbon metabolic process"/>
    <property type="evidence" value="ECO:0007669"/>
    <property type="project" value="UniProtKB-KW"/>
</dbReference>
<evidence type="ECO:0000256" key="12">
    <source>
        <dbReference type="ARBA" id="ARBA00022958"/>
    </source>
</evidence>
<keyword evidence="7 18" id="KW-0808">Transferase</keyword>
<dbReference type="PIRSF" id="PIRSF000497">
    <property type="entry name" value="MAT"/>
    <property type="match status" value="1"/>
</dbReference>
<dbReference type="PROSITE" id="PS00376">
    <property type="entry name" value="ADOMET_SYNTHASE_1"/>
    <property type="match status" value="1"/>
</dbReference>
<comment type="caution">
    <text evidence="18">The sequence shown here is derived from an EMBL/GenBank/DDBJ whole genome shotgun (WGS) entry which is preliminary data.</text>
</comment>
<dbReference type="GO" id="GO:0046872">
    <property type="term" value="F:metal ion binding"/>
    <property type="evidence" value="ECO:0007669"/>
    <property type="project" value="UniProtKB-KW"/>
</dbReference>